<dbReference type="AlphaFoldDB" id="A0A0F9EW03"/>
<name>A0A0F9EW03_9ZZZZ</name>
<dbReference type="Gene3D" id="2.40.10.10">
    <property type="entry name" value="Trypsin-like serine proteases"/>
    <property type="match status" value="2"/>
</dbReference>
<proteinExistence type="predicted"/>
<dbReference type="SUPFAM" id="SSF50494">
    <property type="entry name" value="Trypsin-like serine proteases"/>
    <property type="match status" value="1"/>
</dbReference>
<dbReference type="Pfam" id="PF13365">
    <property type="entry name" value="Trypsin_2"/>
    <property type="match status" value="1"/>
</dbReference>
<feature type="compositionally biased region" description="Basic and acidic residues" evidence="1">
    <location>
        <begin position="505"/>
        <end position="520"/>
    </location>
</feature>
<dbReference type="PANTHER" id="PTHR36234">
    <property type="entry name" value="LYSYL ENDOPEPTIDASE"/>
    <property type="match status" value="1"/>
</dbReference>
<sequence>MLAIFLPALTLVYGQVSQGGQPYSLYANLKSAHELPLIDITPPKNTDLPEENAQDRALYRVAIGNEVDIELSRDGHLESIPGEGRVCRLNIRSAGAKAIHIFFEEYALPEGGELFIYNKDQSRILGAYTASNNRPSGKLAIQAIPGEEICIEYFEPEGADFPAVLRIGNIGHNYRENILYDVSGFGDSQKCNKDINCTQAADWQTEKRAVCKILYKKNNDNYYLCTGALINNARNDGSPYFLTANHCVSSNTEAESIVLYFNYESPTCNGPEGSDKQTVSGSSILATTYRLDFSLVELSEKPPLSYEPWYAGWDARDQPPDKVVTIHHPAGDVKKISSFTKSPVTGDFTYLYDYDDSTHWYINDWTLGITEGGSSGSPLFNSKGQIVGDLTGGSSVSNCTSSDAYYAKFSDSWADYTNLTTHLKPWLDPDSTGVMAIEGYDPLVPPSYQRARVNLILQDRSTSRHSLSTTTYGFLTTKPIPKPSGRDQFHPDGSAAGNPEGISPDQDRGRHGHHQDRPGDLVECQLGRLPR</sequence>
<dbReference type="EMBL" id="LAZR01033064">
    <property type="protein sequence ID" value="KKL49155.1"/>
    <property type="molecule type" value="Genomic_DNA"/>
</dbReference>
<evidence type="ECO:0000313" key="2">
    <source>
        <dbReference type="EMBL" id="KKL49155.1"/>
    </source>
</evidence>
<comment type="caution">
    <text evidence="2">The sequence shown here is derived from an EMBL/GenBank/DDBJ whole genome shotgun (WGS) entry which is preliminary data.</text>
</comment>
<evidence type="ECO:0000256" key="1">
    <source>
        <dbReference type="SAM" id="MobiDB-lite"/>
    </source>
</evidence>
<feature type="region of interest" description="Disordered" evidence="1">
    <location>
        <begin position="467"/>
        <end position="531"/>
    </location>
</feature>
<protein>
    <recommendedName>
        <fullName evidence="3">Peptidase S1 domain-containing protein</fullName>
    </recommendedName>
</protein>
<dbReference type="InterPro" id="IPR043504">
    <property type="entry name" value="Peptidase_S1_PA_chymotrypsin"/>
</dbReference>
<accession>A0A0F9EW03</accession>
<dbReference type="PANTHER" id="PTHR36234:SF5">
    <property type="entry name" value="LYSYL ENDOPEPTIDASE"/>
    <property type="match status" value="1"/>
</dbReference>
<reference evidence="2" key="1">
    <citation type="journal article" date="2015" name="Nature">
        <title>Complex archaea that bridge the gap between prokaryotes and eukaryotes.</title>
        <authorList>
            <person name="Spang A."/>
            <person name="Saw J.H."/>
            <person name="Jorgensen S.L."/>
            <person name="Zaremba-Niedzwiedzka K."/>
            <person name="Martijn J."/>
            <person name="Lind A.E."/>
            <person name="van Eijk R."/>
            <person name="Schleper C."/>
            <person name="Guy L."/>
            <person name="Ettema T.J."/>
        </authorList>
    </citation>
    <scope>NUCLEOTIDE SEQUENCE</scope>
</reference>
<dbReference type="InterPro" id="IPR009003">
    <property type="entry name" value="Peptidase_S1_PA"/>
</dbReference>
<evidence type="ECO:0008006" key="3">
    <source>
        <dbReference type="Google" id="ProtNLM"/>
    </source>
</evidence>
<organism evidence="2">
    <name type="scientific">marine sediment metagenome</name>
    <dbReference type="NCBI Taxonomy" id="412755"/>
    <lineage>
        <taxon>unclassified sequences</taxon>
        <taxon>metagenomes</taxon>
        <taxon>ecological metagenomes</taxon>
    </lineage>
</organism>
<gene>
    <name evidence="2" type="ORF">LCGC14_2318340</name>
</gene>